<organism evidence="4 5">
    <name type="scientific">Streptomyces boncukensis</name>
    <dbReference type="NCBI Taxonomy" id="2711219"/>
    <lineage>
        <taxon>Bacteria</taxon>
        <taxon>Bacillati</taxon>
        <taxon>Actinomycetota</taxon>
        <taxon>Actinomycetes</taxon>
        <taxon>Kitasatosporales</taxon>
        <taxon>Streptomycetaceae</taxon>
        <taxon>Streptomyces</taxon>
    </lineage>
</organism>
<evidence type="ECO:0000256" key="1">
    <source>
        <dbReference type="ARBA" id="ARBA00006383"/>
    </source>
</evidence>
<dbReference type="Proteomes" id="UP000477722">
    <property type="component" value="Unassembled WGS sequence"/>
</dbReference>
<dbReference type="NCBIfam" id="NF033082">
    <property type="entry name" value="AAC_3"/>
    <property type="match status" value="1"/>
</dbReference>
<keyword evidence="2 4" id="KW-0808">Transferase</keyword>
<keyword evidence="3" id="KW-0012">Acyltransferase</keyword>
<dbReference type="AlphaFoldDB" id="A0A6G4WS75"/>
<dbReference type="PANTHER" id="PTHR11104">
    <property type="entry name" value="AMINOGLYCOSIDE N3-ACETYLTRANSFERASE"/>
    <property type="match status" value="1"/>
</dbReference>
<comment type="caution">
    <text evidence="4">The sequence shown here is derived from an EMBL/GenBank/DDBJ whole genome shotgun (WGS) entry which is preliminary data.</text>
</comment>
<dbReference type="InterPro" id="IPR003679">
    <property type="entry name" value="Amioglycoside_AcTrfase"/>
</dbReference>
<dbReference type="InterPro" id="IPR028345">
    <property type="entry name" value="Antibiotic_NAT-like"/>
</dbReference>
<comment type="similarity">
    <text evidence="1">Belongs to the antibiotic N-acetyltransferase family.</text>
</comment>
<dbReference type="GO" id="GO:0046677">
    <property type="term" value="P:response to antibiotic"/>
    <property type="evidence" value="ECO:0007669"/>
    <property type="project" value="InterPro"/>
</dbReference>
<dbReference type="GO" id="GO:0008080">
    <property type="term" value="F:N-acetyltransferase activity"/>
    <property type="evidence" value="ECO:0007669"/>
    <property type="project" value="InterPro"/>
</dbReference>
<gene>
    <name evidence="4" type="primary">aac(3)</name>
    <name evidence="4" type="ORF">G5C65_03350</name>
</gene>
<sequence>MDERALLERSGGPVTGERITRDVRALGVREGDTVMFHTELSALGYVPGGPPTVIAALLEAVGEGGTLLAYTGWNDAPPYDLPSWPEEWREAVRAAHPAYDPVVSEADHANGRLPEALRHWPGARRSRHPDVSFAAVGARAAELTDGHAWDDPHGPGSPLARLVEQEGRVLLLGAPLDSLTLLHHAEALAEAPGKRHVRYEQPVLDPLSGQRVWRSFWDIDSEDGAFDYAALDAVAEGEWPFAVIARAMLAAGIGTRGTVGAGESHLFDAGDAVRFAVGWIEREFGA</sequence>
<dbReference type="EMBL" id="JAAKZZ010000018">
    <property type="protein sequence ID" value="NGO67404.1"/>
    <property type="molecule type" value="Genomic_DNA"/>
</dbReference>
<evidence type="ECO:0000313" key="5">
    <source>
        <dbReference type="Proteomes" id="UP000477722"/>
    </source>
</evidence>
<protein>
    <submittedName>
        <fullName evidence="4">Aminoglycoside 3-N-acetyltransferase</fullName>
    </submittedName>
</protein>
<evidence type="ECO:0000256" key="2">
    <source>
        <dbReference type="ARBA" id="ARBA00022679"/>
    </source>
</evidence>
<dbReference type="SUPFAM" id="SSF110710">
    <property type="entry name" value="TTHA0583/YokD-like"/>
    <property type="match status" value="1"/>
</dbReference>
<dbReference type="RefSeq" id="WP_165297064.1">
    <property type="nucleotide sequence ID" value="NZ_JAAKZZ010000018.1"/>
</dbReference>
<keyword evidence="5" id="KW-1185">Reference proteome</keyword>
<dbReference type="PANTHER" id="PTHR11104:SF0">
    <property type="entry name" value="SPBETA PROPHAGE-DERIVED AMINOGLYCOSIDE N(3')-ACETYLTRANSFERASE-LIKE PROTEIN YOKD"/>
    <property type="match status" value="1"/>
</dbReference>
<proteinExistence type="inferred from homology"/>
<name>A0A6G4WS75_9ACTN</name>
<evidence type="ECO:0000256" key="3">
    <source>
        <dbReference type="ARBA" id="ARBA00023315"/>
    </source>
</evidence>
<dbReference type="Pfam" id="PF02522">
    <property type="entry name" value="Antibiotic_NAT"/>
    <property type="match status" value="1"/>
</dbReference>
<accession>A0A6G4WS75</accession>
<evidence type="ECO:0000313" key="4">
    <source>
        <dbReference type="EMBL" id="NGO67404.1"/>
    </source>
</evidence>
<reference evidence="4 5" key="1">
    <citation type="submission" date="2020-02" db="EMBL/GenBank/DDBJ databases">
        <title>Whole-genome analyses of novel actinobacteria.</title>
        <authorList>
            <person name="Sahin N."/>
            <person name="Tatar D."/>
        </authorList>
    </citation>
    <scope>NUCLEOTIDE SEQUENCE [LARGE SCALE GENOMIC DNA]</scope>
    <source>
        <strain evidence="4 5">SB3404</strain>
    </source>
</reference>